<organism evidence="1 2">
    <name type="scientific">Aquimarina celericrescens</name>
    <dbReference type="NCBI Taxonomy" id="1964542"/>
    <lineage>
        <taxon>Bacteria</taxon>
        <taxon>Pseudomonadati</taxon>
        <taxon>Bacteroidota</taxon>
        <taxon>Flavobacteriia</taxon>
        <taxon>Flavobacteriales</taxon>
        <taxon>Flavobacteriaceae</taxon>
        <taxon>Aquimarina</taxon>
    </lineage>
</organism>
<evidence type="ECO:0000313" key="2">
    <source>
        <dbReference type="Proteomes" id="UP001597344"/>
    </source>
</evidence>
<protein>
    <submittedName>
        <fullName evidence="1">Contractile injection system tape measure protein</fullName>
    </submittedName>
</protein>
<dbReference type="InterPro" id="IPR045538">
    <property type="entry name" value="CIS_TMP"/>
</dbReference>
<keyword evidence="2" id="KW-1185">Reference proteome</keyword>
<comment type="caution">
    <text evidence="1">The sequence shown here is derived from an EMBL/GenBank/DDBJ whole genome shotgun (WGS) entry which is preliminary data.</text>
</comment>
<dbReference type="RefSeq" id="WP_378320904.1">
    <property type="nucleotide sequence ID" value="NZ_JBHUHY010000015.1"/>
</dbReference>
<proteinExistence type="predicted"/>
<reference evidence="2" key="1">
    <citation type="journal article" date="2019" name="Int. J. Syst. Evol. Microbiol.">
        <title>The Global Catalogue of Microorganisms (GCM) 10K type strain sequencing project: providing services to taxonomists for standard genome sequencing and annotation.</title>
        <authorList>
            <consortium name="The Broad Institute Genomics Platform"/>
            <consortium name="The Broad Institute Genome Sequencing Center for Infectious Disease"/>
            <person name="Wu L."/>
            <person name="Ma J."/>
        </authorList>
    </citation>
    <scope>NUCLEOTIDE SEQUENCE [LARGE SCALE GENOMIC DNA]</scope>
    <source>
        <strain evidence="2">DT92</strain>
    </source>
</reference>
<sequence>MRPQRHIVNTQIIEVQLPKEGDTFAMQQKLSKLYQDQLVPVLDAQLNAYCGYDQEKHYQIDRLTIDLGKVNLKDMSKLFHEKLKEVLSEMDAGNDSDSNRGVKLKEERLPKKTPLKAVSYYLQTGRLPWWADQQTKSYVLEQLDQLLAHPDPTFKKLLSELTAKSSYIDRYTSICTSTQLAQSLQVLANYSVKDVLKIKEELIAEINRNPRRNIVKHNKAKITNTFWAIAFDQVSMAENYKSLKDHCIQKTLATLNIHTKNTKSTDNDVSVIRKLTRGYKEQYSADRNWQYVFEKLSGVVNHVTFYQASNAIHKELRQLLETLKGLDKTKNQAYLNRLEVMLKQMQSTGRPTVIEKLQSQFEDTDFISIENAGLLLLWPFLPRFFENLGLMEEKTFIDENAEHKAVCALQYLCDADESELFEGVLPLNKVLCDIPLEEPITFVMLSEEEKEIANGLLHAVIKQGPHWKNLSLEGLRASYLRRQGSLRIQDSHWLLQVQKETHDITLQKLPWGCSTIKLPWMTRPMMVEWL</sequence>
<accession>A0ABW5B187</accession>
<dbReference type="EMBL" id="JBHUHY010000015">
    <property type="protein sequence ID" value="MFD2187901.1"/>
    <property type="molecule type" value="Genomic_DNA"/>
</dbReference>
<name>A0ABW5B187_9FLAO</name>
<dbReference type="Proteomes" id="UP001597344">
    <property type="component" value="Unassembled WGS sequence"/>
</dbReference>
<dbReference type="Pfam" id="PF19268">
    <property type="entry name" value="CIS_TMP"/>
    <property type="match status" value="1"/>
</dbReference>
<evidence type="ECO:0000313" key="1">
    <source>
        <dbReference type="EMBL" id="MFD2187901.1"/>
    </source>
</evidence>
<gene>
    <name evidence="1" type="ORF">ACFSJT_13945</name>
</gene>